<name>A0AAV2HTL4_LYMST</name>
<evidence type="ECO:0008006" key="3">
    <source>
        <dbReference type="Google" id="ProtNLM"/>
    </source>
</evidence>
<sequence>QLCDHRVDFTKWFVLEYKTVKFPSSGTVFDYYICPQTHTFKPWINLVPVFEFDPDVPLQATIVHTAETHRLRFFLDMLVATRRPVMLVGAAGTGKTVLMNNKLKSLPEEYMIANVPFNFYTTSEMLQNILEKPLEKKAGRNYGPP</sequence>
<dbReference type="GO" id="GO:0051959">
    <property type="term" value="F:dynein light intermediate chain binding"/>
    <property type="evidence" value="ECO:0007669"/>
    <property type="project" value="InterPro"/>
</dbReference>
<protein>
    <recommendedName>
        <fullName evidence="3">Dynein heavy chain</fullName>
    </recommendedName>
</protein>
<accession>A0AAV2HTL4</accession>
<comment type="caution">
    <text evidence="1">The sequence shown here is derived from an EMBL/GenBank/DDBJ whole genome shotgun (WGS) entry which is preliminary data.</text>
</comment>
<dbReference type="InterPro" id="IPR026983">
    <property type="entry name" value="DHC"/>
</dbReference>
<dbReference type="Gene3D" id="1.10.472.130">
    <property type="match status" value="1"/>
</dbReference>
<dbReference type="GO" id="GO:0007018">
    <property type="term" value="P:microtubule-based movement"/>
    <property type="evidence" value="ECO:0007669"/>
    <property type="project" value="InterPro"/>
</dbReference>
<dbReference type="Pfam" id="PF12775">
    <property type="entry name" value="AAA_7"/>
    <property type="match status" value="1"/>
</dbReference>
<reference evidence="1 2" key="1">
    <citation type="submission" date="2024-04" db="EMBL/GenBank/DDBJ databases">
        <authorList>
            <consortium name="Genoscope - CEA"/>
            <person name="William W."/>
        </authorList>
    </citation>
    <scope>NUCLEOTIDE SEQUENCE [LARGE SCALE GENOMIC DNA]</scope>
</reference>
<dbReference type="GO" id="GO:0045505">
    <property type="term" value="F:dynein intermediate chain binding"/>
    <property type="evidence" value="ECO:0007669"/>
    <property type="project" value="InterPro"/>
</dbReference>
<proteinExistence type="predicted"/>
<organism evidence="1 2">
    <name type="scientific">Lymnaea stagnalis</name>
    <name type="common">Great pond snail</name>
    <name type="synonym">Helix stagnalis</name>
    <dbReference type="NCBI Taxonomy" id="6523"/>
    <lineage>
        <taxon>Eukaryota</taxon>
        <taxon>Metazoa</taxon>
        <taxon>Spiralia</taxon>
        <taxon>Lophotrochozoa</taxon>
        <taxon>Mollusca</taxon>
        <taxon>Gastropoda</taxon>
        <taxon>Heterobranchia</taxon>
        <taxon>Euthyneura</taxon>
        <taxon>Panpulmonata</taxon>
        <taxon>Hygrophila</taxon>
        <taxon>Lymnaeoidea</taxon>
        <taxon>Lymnaeidae</taxon>
        <taxon>Lymnaea</taxon>
    </lineage>
</organism>
<evidence type="ECO:0000313" key="2">
    <source>
        <dbReference type="Proteomes" id="UP001497497"/>
    </source>
</evidence>
<dbReference type="PANTHER" id="PTHR45703">
    <property type="entry name" value="DYNEIN HEAVY CHAIN"/>
    <property type="match status" value="1"/>
</dbReference>
<gene>
    <name evidence="1" type="ORF">GSLYS_00009591001</name>
</gene>
<dbReference type="PANTHER" id="PTHR45703:SF8">
    <property type="entry name" value="DYNEINS HEAVY CHAIN"/>
    <property type="match status" value="1"/>
</dbReference>
<dbReference type="AlphaFoldDB" id="A0AAV2HTL4"/>
<feature type="non-terminal residue" evidence="1">
    <location>
        <position position="145"/>
    </location>
</feature>
<keyword evidence="2" id="KW-1185">Reference proteome</keyword>
<dbReference type="Gene3D" id="3.40.50.300">
    <property type="entry name" value="P-loop containing nucleotide triphosphate hydrolases"/>
    <property type="match status" value="1"/>
</dbReference>
<dbReference type="InterPro" id="IPR027417">
    <property type="entry name" value="P-loop_NTPase"/>
</dbReference>
<evidence type="ECO:0000313" key="1">
    <source>
        <dbReference type="EMBL" id="CAL1535631.1"/>
    </source>
</evidence>
<dbReference type="GO" id="GO:0030286">
    <property type="term" value="C:dynein complex"/>
    <property type="evidence" value="ECO:0007669"/>
    <property type="project" value="InterPro"/>
</dbReference>
<dbReference type="EMBL" id="CAXITT010000207">
    <property type="protein sequence ID" value="CAL1535631.1"/>
    <property type="molecule type" value="Genomic_DNA"/>
</dbReference>
<dbReference type="SUPFAM" id="SSF52540">
    <property type="entry name" value="P-loop containing nucleoside triphosphate hydrolases"/>
    <property type="match status" value="1"/>
</dbReference>
<dbReference type="Proteomes" id="UP001497497">
    <property type="component" value="Unassembled WGS sequence"/>
</dbReference>
<feature type="non-terminal residue" evidence="1">
    <location>
        <position position="1"/>
    </location>
</feature>